<evidence type="ECO:0000313" key="11">
    <source>
        <dbReference type="EMBL" id="RGT96118.1"/>
    </source>
</evidence>
<keyword evidence="5" id="KW-0413">Isomerase</keyword>
<evidence type="ECO:0000259" key="10">
    <source>
        <dbReference type="PROSITE" id="PS51198"/>
    </source>
</evidence>
<dbReference type="GO" id="GO:0003677">
    <property type="term" value="F:DNA binding"/>
    <property type="evidence" value="ECO:0007669"/>
    <property type="project" value="InterPro"/>
</dbReference>
<dbReference type="InterPro" id="IPR027417">
    <property type="entry name" value="P-loop_NTPase"/>
</dbReference>
<evidence type="ECO:0000256" key="3">
    <source>
        <dbReference type="ARBA" id="ARBA00022806"/>
    </source>
</evidence>
<keyword evidence="3 9" id="KW-0347">Helicase</keyword>
<dbReference type="GO" id="GO:0000725">
    <property type="term" value="P:recombinational repair"/>
    <property type="evidence" value="ECO:0007669"/>
    <property type="project" value="TreeGrafter"/>
</dbReference>
<dbReference type="Pfam" id="PF13361">
    <property type="entry name" value="UvrD_C"/>
    <property type="match status" value="1"/>
</dbReference>
<dbReference type="GO" id="GO:0005829">
    <property type="term" value="C:cytosol"/>
    <property type="evidence" value="ECO:0007669"/>
    <property type="project" value="TreeGrafter"/>
</dbReference>
<evidence type="ECO:0000256" key="2">
    <source>
        <dbReference type="ARBA" id="ARBA00022801"/>
    </source>
</evidence>
<dbReference type="GO" id="GO:0043138">
    <property type="term" value="F:3'-5' DNA helicase activity"/>
    <property type="evidence" value="ECO:0007669"/>
    <property type="project" value="UniProtKB-EC"/>
</dbReference>
<dbReference type="Pfam" id="PF00580">
    <property type="entry name" value="UvrD-helicase"/>
    <property type="match status" value="1"/>
</dbReference>
<evidence type="ECO:0000256" key="9">
    <source>
        <dbReference type="PROSITE-ProRule" id="PRU00560"/>
    </source>
</evidence>
<gene>
    <name evidence="11" type="ORF">DWX04_05235</name>
</gene>
<dbReference type="AlphaFoldDB" id="A0A412QYB2"/>
<dbReference type="Proteomes" id="UP000283833">
    <property type="component" value="Unassembled WGS sequence"/>
</dbReference>
<comment type="caution">
    <text evidence="11">The sequence shown here is derived from an EMBL/GenBank/DDBJ whole genome shotgun (WGS) entry which is preliminary data.</text>
</comment>
<dbReference type="PANTHER" id="PTHR11070">
    <property type="entry name" value="UVRD / RECB / PCRA DNA HELICASE FAMILY MEMBER"/>
    <property type="match status" value="1"/>
</dbReference>
<evidence type="ECO:0000256" key="8">
    <source>
        <dbReference type="ARBA" id="ARBA00048988"/>
    </source>
</evidence>
<evidence type="ECO:0000256" key="7">
    <source>
        <dbReference type="ARBA" id="ARBA00034808"/>
    </source>
</evidence>
<organism evidence="11 12">
    <name type="scientific">Phocaeicola vulgatus</name>
    <name type="common">Bacteroides vulgatus</name>
    <dbReference type="NCBI Taxonomy" id="821"/>
    <lineage>
        <taxon>Bacteria</taxon>
        <taxon>Pseudomonadati</taxon>
        <taxon>Bacteroidota</taxon>
        <taxon>Bacteroidia</taxon>
        <taxon>Bacteroidales</taxon>
        <taxon>Bacteroidaceae</taxon>
        <taxon>Phocaeicola</taxon>
    </lineage>
</organism>
<comment type="catalytic activity">
    <reaction evidence="8">
        <text>ATP + H2O = ADP + phosphate + H(+)</text>
        <dbReference type="Rhea" id="RHEA:13065"/>
        <dbReference type="ChEBI" id="CHEBI:15377"/>
        <dbReference type="ChEBI" id="CHEBI:15378"/>
        <dbReference type="ChEBI" id="CHEBI:30616"/>
        <dbReference type="ChEBI" id="CHEBI:43474"/>
        <dbReference type="ChEBI" id="CHEBI:456216"/>
        <dbReference type="EC" id="5.6.2.4"/>
    </reaction>
</comment>
<feature type="domain" description="UvrD-like helicase ATP-binding" evidence="10">
    <location>
        <begin position="235"/>
        <end position="508"/>
    </location>
</feature>
<evidence type="ECO:0000256" key="4">
    <source>
        <dbReference type="ARBA" id="ARBA00022840"/>
    </source>
</evidence>
<dbReference type="Gene3D" id="3.40.50.300">
    <property type="entry name" value="P-loop containing nucleotide triphosphate hydrolases"/>
    <property type="match status" value="2"/>
</dbReference>
<dbReference type="InterPro" id="IPR000212">
    <property type="entry name" value="DNA_helicase_UvrD/REP"/>
</dbReference>
<dbReference type="EMBL" id="QRXI01000005">
    <property type="protein sequence ID" value="RGT96118.1"/>
    <property type="molecule type" value="Genomic_DNA"/>
</dbReference>
<evidence type="ECO:0000256" key="5">
    <source>
        <dbReference type="ARBA" id="ARBA00023235"/>
    </source>
</evidence>
<protein>
    <recommendedName>
        <fullName evidence="7">DNA 3'-5' helicase</fullName>
        <ecNumber evidence="7">5.6.2.4</ecNumber>
    </recommendedName>
</protein>
<dbReference type="GO" id="GO:0005524">
    <property type="term" value="F:ATP binding"/>
    <property type="evidence" value="ECO:0007669"/>
    <property type="project" value="UniProtKB-UniRule"/>
</dbReference>
<evidence type="ECO:0000313" key="12">
    <source>
        <dbReference type="Proteomes" id="UP000283833"/>
    </source>
</evidence>
<evidence type="ECO:0000256" key="6">
    <source>
        <dbReference type="ARBA" id="ARBA00034617"/>
    </source>
</evidence>
<evidence type="ECO:0000256" key="1">
    <source>
        <dbReference type="ARBA" id="ARBA00022741"/>
    </source>
</evidence>
<dbReference type="InterPro" id="IPR014017">
    <property type="entry name" value="DNA_helicase_UvrD-like_C"/>
</dbReference>
<keyword evidence="4 9" id="KW-0067">ATP-binding</keyword>
<dbReference type="PROSITE" id="PS51198">
    <property type="entry name" value="UVRD_HELICASE_ATP_BIND"/>
    <property type="match status" value="1"/>
</dbReference>
<feature type="binding site" evidence="9">
    <location>
        <begin position="256"/>
        <end position="263"/>
    </location>
    <ligand>
        <name>ATP</name>
        <dbReference type="ChEBI" id="CHEBI:30616"/>
    </ligand>
</feature>
<reference evidence="11 12" key="1">
    <citation type="submission" date="2018-08" db="EMBL/GenBank/DDBJ databases">
        <title>A genome reference for cultivated species of the human gut microbiota.</title>
        <authorList>
            <person name="Zou Y."/>
            <person name="Xue W."/>
            <person name="Luo G."/>
        </authorList>
    </citation>
    <scope>NUCLEOTIDE SEQUENCE [LARGE SCALE GENOMIC DNA]</scope>
    <source>
        <strain evidence="11 12">AF18-14</strain>
    </source>
</reference>
<sequence length="703" mass="80403">MRLFLSDTCYESLFDLPKRIQTKVVNFQKKFRECTTSNGMHLEPIAQFNDSSMRTARIDDNYRAVIGIIDNNAYLLFVGTHEVAYNWGIRKRLVWNDHTQACQLVSVQQTTEAIAEKTETESMTSSDSVFKDISKEQILKIGVPEDLIPTVMKITSLDDLDPLEDCLPSDAYENIFNLLDGVSINDIIAEIEEGQAKENEDQLLSNNNKRRFVELTDDEALQRILDNDMEKWQIFLHPSQQKLVNADYKGTIKVSGGAGTGKTVAALHRLKFLSTNPNAKILFTTYTRTLKENLEDLIKKMDINQNRCTLNNIDQVLIEIAKQYKIKDGYKVLDYSGNEESIKLWREVLETEVTEFDEQFLYDEYIDVIIYFGNTDAKSYMMQQRVGRTKALSRKQRIDIWKLVEKYVALKNERKVVDRLELFNETTKYLNDNNIRPYTNVIADEFQDFSNPELKFLRSLVEEGRNDLFLTGDPMQRIYSGRKINFSAAGINVRGVRSRRLKINYRTTEPIKRVAVGVIKDQVYDDMDGGTESIKGYVSLIHGGETPLYKIVDNANDEVMQIVEWVNQCTQNDILLKDICIASPSMGLMKDLQSHLHVNGIAYKVLKGTSKVGSNNGISLCTFHSLKGLEFKVVILMGVNERNIPSKATDSYPFNGMDVLEKKEFLSSKRSLLYVAITRARQLVYMVGYGEPCGLLENINKTI</sequence>
<comment type="catalytic activity">
    <reaction evidence="6">
        <text>Couples ATP hydrolysis with the unwinding of duplex DNA by translocating in the 3'-5' direction.</text>
        <dbReference type="EC" id="5.6.2.4"/>
    </reaction>
</comment>
<keyword evidence="1 9" id="KW-0547">Nucleotide-binding</keyword>
<dbReference type="PANTHER" id="PTHR11070:SF45">
    <property type="entry name" value="DNA 3'-5' HELICASE"/>
    <property type="match status" value="1"/>
</dbReference>
<dbReference type="GO" id="GO:0016887">
    <property type="term" value="F:ATP hydrolysis activity"/>
    <property type="evidence" value="ECO:0007669"/>
    <property type="project" value="RHEA"/>
</dbReference>
<dbReference type="SUPFAM" id="SSF52540">
    <property type="entry name" value="P-loop containing nucleoside triphosphate hydrolases"/>
    <property type="match status" value="1"/>
</dbReference>
<keyword evidence="2 9" id="KW-0378">Hydrolase</keyword>
<dbReference type="RefSeq" id="WP_117852413.1">
    <property type="nucleotide sequence ID" value="NZ_JAKKWV010000002.1"/>
</dbReference>
<accession>A0A412QYB2</accession>
<dbReference type="EC" id="5.6.2.4" evidence="7"/>
<proteinExistence type="predicted"/>
<name>A0A412QYB2_PHOVU</name>
<dbReference type="InterPro" id="IPR014016">
    <property type="entry name" value="UvrD-like_ATP-bd"/>
</dbReference>